<feature type="transmembrane region" description="Helical" evidence="5">
    <location>
        <begin position="28"/>
        <end position="48"/>
    </location>
</feature>
<proteinExistence type="predicted"/>
<gene>
    <name evidence="6" type="ORF">H1016_00155</name>
</gene>
<feature type="transmembrane region" description="Helical" evidence="5">
    <location>
        <begin position="284"/>
        <end position="303"/>
    </location>
</feature>
<feature type="transmembrane region" description="Helical" evidence="5">
    <location>
        <begin position="180"/>
        <end position="202"/>
    </location>
</feature>
<dbReference type="GO" id="GO:0005886">
    <property type="term" value="C:plasma membrane"/>
    <property type="evidence" value="ECO:0007669"/>
    <property type="project" value="UniProtKB-SubCell"/>
</dbReference>
<dbReference type="InterPro" id="IPR000537">
    <property type="entry name" value="UbiA_prenyltransferase"/>
</dbReference>
<dbReference type="PANTHER" id="PTHR42723:SF1">
    <property type="entry name" value="CHLOROPHYLL SYNTHASE, CHLOROPLASTIC"/>
    <property type="match status" value="1"/>
</dbReference>
<feature type="transmembrane region" description="Helical" evidence="5">
    <location>
        <begin position="54"/>
        <end position="73"/>
    </location>
</feature>
<dbReference type="Gene3D" id="1.10.357.140">
    <property type="entry name" value="UbiA prenyltransferase"/>
    <property type="match status" value="1"/>
</dbReference>
<dbReference type="EMBL" id="DVAB01000003">
    <property type="protein sequence ID" value="HIJ99935.1"/>
    <property type="molecule type" value="Genomic_DNA"/>
</dbReference>
<dbReference type="PANTHER" id="PTHR42723">
    <property type="entry name" value="CHLOROPHYLL SYNTHASE"/>
    <property type="match status" value="1"/>
</dbReference>
<evidence type="ECO:0000256" key="3">
    <source>
        <dbReference type="ARBA" id="ARBA00022989"/>
    </source>
</evidence>
<evidence type="ECO:0000256" key="2">
    <source>
        <dbReference type="ARBA" id="ARBA00022692"/>
    </source>
</evidence>
<dbReference type="InterPro" id="IPR044878">
    <property type="entry name" value="UbiA_sf"/>
</dbReference>
<keyword evidence="3 5" id="KW-1133">Transmembrane helix</keyword>
<dbReference type="AlphaFoldDB" id="A0A832V0N9"/>
<organism evidence="6 7">
    <name type="scientific">Candidatus Naiadarchaeum limnaeum</name>
    <dbReference type="NCBI Taxonomy" id="2756139"/>
    <lineage>
        <taxon>Archaea</taxon>
        <taxon>Candidatus Undinarchaeota</taxon>
        <taxon>Candidatus Undinarchaeia</taxon>
        <taxon>Candidatus Naiadarchaeales</taxon>
        <taxon>Candidatus Naiadarchaeaceae</taxon>
        <taxon>Candidatus Naiadarchaeum</taxon>
    </lineage>
</organism>
<evidence type="ECO:0000256" key="4">
    <source>
        <dbReference type="ARBA" id="ARBA00023136"/>
    </source>
</evidence>
<evidence type="ECO:0000256" key="1">
    <source>
        <dbReference type="ARBA" id="ARBA00004651"/>
    </source>
</evidence>
<evidence type="ECO:0000256" key="5">
    <source>
        <dbReference type="SAM" id="Phobius"/>
    </source>
</evidence>
<dbReference type="GO" id="GO:0016765">
    <property type="term" value="F:transferase activity, transferring alkyl or aryl (other than methyl) groups"/>
    <property type="evidence" value="ECO:0007669"/>
    <property type="project" value="InterPro"/>
</dbReference>
<dbReference type="Pfam" id="PF01040">
    <property type="entry name" value="UbiA"/>
    <property type="match status" value="1"/>
</dbReference>
<reference evidence="6 7" key="1">
    <citation type="journal article" name="Nat. Commun.">
        <title>Undinarchaeota illuminate DPANN phylogeny and the impact of gene transfer on archaeal evolution.</title>
        <authorList>
            <person name="Dombrowski N."/>
            <person name="Williams T.A."/>
            <person name="Sun J."/>
            <person name="Woodcroft B.J."/>
            <person name="Lee J.H."/>
            <person name="Minh B.Q."/>
            <person name="Rinke C."/>
            <person name="Spang A."/>
        </authorList>
    </citation>
    <scope>NUCLEOTIDE SEQUENCE [LARGE SCALE GENOMIC DNA]</scope>
    <source>
        <strain evidence="6">MAG_bin1129</strain>
    </source>
</reference>
<dbReference type="Proteomes" id="UP000646946">
    <property type="component" value="Unassembled WGS sequence"/>
</dbReference>
<keyword evidence="2 5" id="KW-0812">Transmembrane</keyword>
<keyword evidence="7" id="KW-1185">Reference proteome</keyword>
<keyword evidence="4 5" id="KW-0472">Membrane</keyword>
<dbReference type="InterPro" id="IPR050475">
    <property type="entry name" value="Prenyltransferase_related"/>
</dbReference>
<evidence type="ECO:0000313" key="6">
    <source>
        <dbReference type="EMBL" id="HIJ99935.1"/>
    </source>
</evidence>
<sequence>MNYASIFREALLITIDYRKMWLARLHRLEGLLIGFFIYLFVATTMKGFEIIFDFNFVLSIGAFYMLGASVNMLNQILDREADKLSTPKIPNTRNILKEVSLKNATIHLLVTTLALIILLIIIGNKAVLTLFAIGYLIAYIYSAKPLRIKGIPLLGILANSYGGMLLPLVIYFLFGANFEITLLLVVVMFFTWMMMFIVNEMLDYTADKKYGDKTTALFLGIKKSAWLAFIFSLSVCVCLILLTFLYNFVILILIGNVLFTGELFKLTRNANDKYLRKILPKMALYSLPFYMIYLIILGVPHLLKLFL</sequence>
<feature type="transmembrane region" description="Helical" evidence="5">
    <location>
        <begin position="248"/>
        <end position="264"/>
    </location>
</feature>
<evidence type="ECO:0000313" key="7">
    <source>
        <dbReference type="Proteomes" id="UP000646946"/>
    </source>
</evidence>
<protein>
    <submittedName>
        <fullName evidence="6">UbiA prenyltransferase family protein</fullName>
    </submittedName>
</protein>
<feature type="transmembrane region" description="Helical" evidence="5">
    <location>
        <begin position="128"/>
        <end position="146"/>
    </location>
</feature>
<dbReference type="Gene3D" id="1.20.120.1780">
    <property type="entry name" value="UbiA prenyltransferase"/>
    <property type="match status" value="1"/>
</dbReference>
<accession>A0A832V0N9</accession>
<comment type="subcellular location">
    <subcellularLocation>
        <location evidence="1">Cell membrane</location>
        <topology evidence="1">Multi-pass membrane protein</topology>
    </subcellularLocation>
</comment>
<name>A0A832V0N9_9ARCH</name>
<feature type="transmembrane region" description="Helical" evidence="5">
    <location>
        <begin position="104"/>
        <end position="122"/>
    </location>
</feature>
<comment type="caution">
    <text evidence="6">The sequence shown here is derived from an EMBL/GenBank/DDBJ whole genome shotgun (WGS) entry which is preliminary data.</text>
</comment>
<feature type="transmembrane region" description="Helical" evidence="5">
    <location>
        <begin position="153"/>
        <end position="174"/>
    </location>
</feature>